<dbReference type="AlphaFoldDB" id="A0A7G1HVM9"/>
<keyword evidence="2" id="KW-0378">Hydrolase</keyword>
<dbReference type="PANTHER" id="PTHR38764">
    <property type="entry name" value="ACYL CARRIER PROTEIN PHOSPHODIESTERASE"/>
    <property type="match status" value="1"/>
</dbReference>
<dbReference type="KEGG" id="copr:Cop2CBH44_19630"/>
<keyword evidence="3" id="KW-0443">Lipid metabolism</keyword>
<dbReference type="GO" id="GO:0008770">
    <property type="term" value="F:[acyl-carrier-protein] phosphodiesterase activity"/>
    <property type="evidence" value="ECO:0007669"/>
    <property type="project" value="InterPro"/>
</dbReference>
<dbReference type="PANTHER" id="PTHR38764:SF1">
    <property type="entry name" value="ACYL CARRIER PROTEIN PHOSPHODIESTERASE"/>
    <property type="match status" value="1"/>
</dbReference>
<dbReference type="Proteomes" id="UP000594042">
    <property type="component" value="Chromosome"/>
</dbReference>
<evidence type="ECO:0000256" key="3">
    <source>
        <dbReference type="ARBA" id="ARBA00023098"/>
    </source>
</evidence>
<organism evidence="4 5">
    <name type="scientific">Coprobacter secundus subsp. similis</name>
    <dbReference type="NCBI Taxonomy" id="2751153"/>
    <lineage>
        <taxon>Bacteria</taxon>
        <taxon>Pseudomonadati</taxon>
        <taxon>Bacteroidota</taxon>
        <taxon>Bacteroidia</taxon>
        <taxon>Bacteroidales</taxon>
        <taxon>Barnesiellaceae</taxon>
        <taxon>Coprobacter</taxon>
    </lineage>
</organism>
<dbReference type="Pfam" id="PF04336">
    <property type="entry name" value="ACP_PD"/>
    <property type="match status" value="1"/>
</dbReference>
<evidence type="ECO:0000313" key="5">
    <source>
        <dbReference type="Proteomes" id="UP000594042"/>
    </source>
</evidence>
<keyword evidence="5" id="KW-1185">Reference proteome</keyword>
<name>A0A7G1HVM9_9BACT</name>
<evidence type="ECO:0000313" key="4">
    <source>
        <dbReference type="EMBL" id="BCI63610.1"/>
    </source>
</evidence>
<dbReference type="InterPro" id="IPR007431">
    <property type="entry name" value="ACP_PD"/>
</dbReference>
<protein>
    <submittedName>
        <fullName evidence="4">ACP phosphodiesterase</fullName>
    </submittedName>
</protein>
<dbReference type="RefSeq" id="WP_021929494.1">
    <property type="nucleotide sequence ID" value="NZ_AP023322.1"/>
</dbReference>
<sequence>MNYLAHIFLSGSSPKSQIGGFVADAVKGKYDNYPLAMQLGIWLHRKVDEFTDNHVLVKDVLTDLRPRFGRYSVILPDLFFDHFLAKNFSDYSKVPLRIYSYRFYIYLLLNYYYLPSRVQGFLWHFIFTNRLCRYCTVEGLFESLQIMVTYRNIPLSTKSIEEYFVDNYANYQSLFNIFFRDLQSYLRQIRKTDSL</sequence>
<reference evidence="5" key="1">
    <citation type="submission" date="2020-07" db="EMBL/GenBank/DDBJ databases">
        <title>Complete genome sequencing of Coprobacter sp. strain 2CBH44.</title>
        <authorList>
            <person name="Sakamoto M."/>
            <person name="Murakami T."/>
            <person name="Mori H."/>
        </authorList>
    </citation>
    <scope>NUCLEOTIDE SEQUENCE [LARGE SCALE GENOMIC DNA]</scope>
    <source>
        <strain evidence="5">2CBH44</strain>
    </source>
</reference>
<proteinExistence type="predicted"/>
<evidence type="ECO:0000256" key="2">
    <source>
        <dbReference type="ARBA" id="ARBA00022801"/>
    </source>
</evidence>
<gene>
    <name evidence="4" type="ORF">Cop2CBH44_19630</name>
</gene>
<accession>A0A7G1HVM9</accession>
<dbReference type="GO" id="GO:0006633">
    <property type="term" value="P:fatty acid biosynthetic process"/>
    <property type="evidence" value="ECO:0007669"/>
    <property type="project" value="InterPro"/>
</dbReference>
<evidence type="ECO:0000256" key="1">
    <source>
        <dbReference type="ARBA" id="ARBA00022516"/>
    </source>
</evidence>
<keyword evidence="1" id="KW-0444">Lipid biosynthesis</keyword>
<dbReference type="EMBL" id="AP023322">
    <property type="protein sequence ID" value="BCI63610.1"/>
    <property type="molecule type" value="Genomic_DNA"/>
</dbReference>